<dbReference type="OrthoDB" id="10071389at2759"/>
<keyword evidence="1" id="KW-0378">Hydrolase</keyword>
<comment type="similarity">
    <text evidence="1">Belongs to the helicase family.</text>
</comment>
<dbReference type="GO" id="GO:0005524">
    <property type="term" value="F:ATP binding"/>
    <property type="evidence" value="ECO:0007669"/>
    <property type="project" value="UniProtKB-KW"/>
</dbReference>
<keyword evidence="1" id="KW-0067">ATP-binding</keyword>
<dbReference type="Pfam" id="PF05970">
    <property type="entry name" value="PIF1"/>
    <property type="match status" value="1"/>
</dbReference>
<evidence type="ECO:0000259" key="2">
    <source>
        <dbReference type="Pfam" id="PF05970"/>
    </source>
</evidence>
<feature type="domain" description="DNA helicase Pif1-like DEAD-box helicase" evidence="2">
    <location>
        <begin position="12"/>
        <end position="154"/>
    </location>
</feature>
<proteinExistence type="inferred from homology"/>
<dbReference type="GO" id="GO:0016787">
    <property type="term" value="F:hydrolase activity"/>
    <property type="evidence" value="ECO:0007669"/>
    <property type="project" value="UniProtKB-KW"/>
</dbReference>
<dbReference type="EC" id="5.6.2.3" evidence="1"/>
<dbReference type="InterPro" id="IPR010285">
    <property type="entry name" value="DNA_helicase_pif1-like_DEAD"/>
</dbReference>
<comment type="catalytic activity">
    <reaction evidence="1">
        <text>ATP + H2O = ADP + phosphate + H(+)</text>
        <dbReference type="Rhea" id="RHEA:13065"/>
        <dbReference type="ChEBI" id="CHEBI:15377"/>
        <dbReference type="ChEBI" id="CHEBI:15378"/>
        <dbReference type="ChEBI" id="CHEBI:30616"/>
        <dbReference type="ChEBI" id="CHEBI:43474"/>
        <dbReference type="ChEBI" id="CHEBI:456216"/>
        <dbReference type="EC" id="5.6.2.3"/>
    </reaction>
</comment>
<dbReference type="PANTHER" id="PTHR47642:SF5">
    <property type="entry name" value="ATP-DEPENDENT DNA HELICASE"/>
    <property type="match status" value="1"/>
</dbReference>
<keyword evidence="1" id="KW-0233">DNA recombination</keyword>
<dbReference type="GO" id="GO:0043139">
    <property type="term" value="F:5'-3' DNA helicase activity"/>
    <property type="evidence" value="ECO:0007669"/>
    <property type="project" value="UniProtKB-EC"/>
</dbReference>
<organism evidence="3 4">
    <name type="scientific">Holothuria leucospilota</name>
    <name type="common">Black long sea cucumber</name>
    <name type="synonym">Mertensiothuria leucospilota</name>
    <dbReference type="NCBI Taxonomy" id="206669"/>
    <lineage>
        <taxon>Eukaryota</taxon>
        <taxon>Metazoa</taxon>
        <taxon>Echinodermata</taxon>
        <taxon>Eleutherozoa</taxon>
        <taxon>Echinozoa</taxon>
        <taxon>Holothuroidea</taxon>
        <taxon>Aspidochirotacea</taxon>
        <taxon>Aspidochirotida</taxon>
        <taxon>Holothuriidae</taxon>
        <taxon>Holothuria</taxon>
    </lineage>
</organism>
<dbReference type="AlphaFoldDB" id="A0A9Q1CF25"/>
<keyword evidence="1" id="KW-0227">DNA damage</keyword>
<protein>
    <recommendedName>
        <fullName evidence="1">ATP-dependent DNA helicase</fullName>
        <ecNumber evidence="1">5.6.2.3</ecNumber>
    </recommendedName>
</protein>
<dbReference type="GO" id="GO:0006281">
    <property type="term" value="P:DNA repair"/>
    <property type="evidence" value="ECO:0007669"/>
    <property type="project" value="UniProtKB-KW"/>
</dbReference>
<dbReference type="InterPro" id="IPR051055">
    <property type="entry name" value="PIF1_helicase"/>
</dbReference>
<dbReference type="SUPFAM" id="SSF52540">
    <property type="entry name" value="P-loop containing nucleoside triphosphate hydrolases"/>
    <property type="match status" value="1"/>
</dbReference>
<comment type="cofactor">
    <cofactor evidence="1">
        <name>Mg(2+)</name>
        <dbReference type="ChEBI" id="CHEBI:18420"/>
    </cofactor>
</comment>
<reference evidence="3" key="1">
    <citation type="submission" date="2021-10" db="EMBL/GenBank/DDBJ databases">
        <title>Tropical sea cucumber genome reveals ecological adaptation and Cuvierian tubules defense mechanism.</title>
        <authorList>
            <person name="Chen T."/>
        </authorList>
    </citation>
    <scope>NUCLEOTIDE SEQUENCE</scope>
    <source>
        <strain evidence="3">Nanhai2018</strain>
        <tissue evidence="3">Muscle</tissue>
    </source>
</reference>
<comment type="caution">
    <text evidence="3">The sequence shown here is derived from an EMBL/GenBank/DDBJ whole genome shotgun (WGS) entry which is preliminary data.</text>
</comment>
<dbReference type="EMBL" id="JAIZAY010000004">
    <property type="protein sequence ID" value="KAJ8043464.1"/>
    <property type="molecule type" value="Genomic_DNA"/>
</dbReference>
<gene>
    <name evidence="3" type="ORF">HOLleu_10557</name>
</gene>
<evidence type="ECO:0000313" key="3">
    <source>
        <dbReference type="EMBL" id="KAJ8043464.1"/>
    </source>
</evidence>
<keyword evidence="1" id="KW-0547">Nucleotide-binding</keyword>
<accession>A0A9Q1CF25</accession>
<keyword evidence="4" id="KW-1185">Reference proteome</keyword>
<evidence type="ECO:0000256" key="1">
    <source>
        <dbReference type="RuleBase" id="RU363044"/>
    </source>
</evidence>
<dbReference type="Gene3D" id="3.40.50.300">
    <property type="entry name" value="P-loop containing nucleotide triphosphate hydrolases"/>
    <property type="match status" value="1"/>
</dbReference>
<sequence>MQSISCFPDQQIHAFLTGGAGVGKSVLIDTLFQALHIFLGGLAGENPDDQRILLCAPTGKAAYNISGVTIHSAFKINPNQGFNFKKISSDQLNTLRVRYRHLSVVIIDEISMVGNKQFLFMHLRLQEIKTSPKPFGGIHMIAVGDFFQLKPFKDQCIFMNLKDGYGPLTTNLWKEYFHMHELQHHKILQH</sequence>
<dbReference type="GO" id="GO:0006310">
    <property type="term" value="P:DNA recombination"/>
    <property type="evidence" value="ECO:0007669"/>
    <property type="project" value="UniProtKB-KW"/>
</dbReference>
<keyword evidence="1" id="KW-0234">DNA repair</keyword>
<dbReference type="Proteomes" id="UP001152320">
    <property type="component" value="Chromosome 4"/>
</dbReference>
<name>A0A9Q1CF25_HOLLE</name>
<evidence type="ECO:0000313" key="4">
    <source>
        <dbReference type="Proteomes" id="UP001152320"/>
    </source>
</evidence>
<dbReference type="PANTHER" id="PTHR47642">
    <property type="entry name" value="ATP-DEPENDENT DNA HELICASE"/>
    <property type="match status" value="1"/>
</dbReference>
<dbReference type="InterPro" id="IPR027417">
    <property type="entry name" value="P-loop_NTPase"/>
</dbReference>
<dbReference type="GO" id="GO:0000723">
    <property type="term" value="P:telomere maintenance"/>
    <property type="evidence" value="ECO:0007669"/>
    <property type="project" value="InterPro"/>
</dbReference>
<keyword evidence="1 3" id="KW-0347">Helicase</keyword>